<dbReference type="AlphaFoldDB" id="A0ABD2LG45"/>
<dbReference type="EMBL" id="JBICBT010000425">
    <property type="protein sequence ID" value="KAL3114071.1"/>
    <property type="molecule type" value="Genomic_DNA"/>
</dbReference>
<accession>A0ABD2LG45</accession>
<dbReference type="Proteomes" id="UP001620626">
    <property type="component" value="Unassembled WGS sequence"/>
</dbReference>
<sequence>MTTIPDPKTKSRGRTDIKLRKSYNKEQLGALVEYYLGGSMGEGVLTGPIDLHELKSDVDMAYNVTCLLLSNRLTEKKKLFEQEIYTFLDKVN</sequence>
<comment type="caution">
    <text evidence="1">The sequence shown here is derived from an EMBL/GenBank/DDBJ whole genome shotgun (WGS) entry which is preliminary data.</text>
</comment>
<keyword evidence="2" id="KW-1185">Reference proteome</keyword>
<evidence type="ECO:0000313" key="1">
    <source>
        <dbReference type="EMBL" id="KAL3114071.1"/>
    </source>
</evidence>
<reference evidence="1 2" key="1">
    <citation type="submission" date="2024-10" db="EMBL/GenBank/DDBJ databases">
        <authorList>
            <person name="Kim D."/>
        </authorList>
    </citation>
    <scope>NUCLEOTIDE SEQUENCE [LARGE SCALE GENOMIC DNA]</scope>
    <source>
        <strain evidence="1">BH-2024</strain>
    </source>
</reference>
<organism evidence="1 2">
    <name type="scientific">Heterodera trifolii</name>
    <dbReference type="NCBI Taxonomy" id="157864"/>
    <lineage>
        <taxon>Eukaryota</taxon>
        <taxon>Metazoa</taxon>
        <taxon>Ecdysozoa</taxon>
        <taxon>Nematoda</taxon>
        <taxon>Chromadorea</taxon>
        <taxon>Rhabditida</taxon>
        <taxon>Tylenchina</taxon>
        <taxon>Tylenchomorpha</taxon>
        <taxon>Tylenchoidea</taxon>
        <taxon>Heteroderidae</taxon>
        <taxon>Heteroderinae</taxon>
        <taxon>Heterodera</taxon>
    </lineage>
</organism>
<name>A0ABD2LG45_9BILA</name>
<proteinExistence type="predicted"/>
<protein>
    <submittedName>
        <fullName evidence="1">Uncharacterized protein</fullName>
    </submittedName>
</protein>
<gene>
    <name evidence="1" type="ORF">niasHT_018309</name>
</gene>
<evidence type="ECO:0000313" key="2">
    <source>
        <dbReference type="Proteomes" id="UP001620626"/>
    </source>
</evidence>